<proteinExistence type="predicted"/>
<reference evidence="2 4" key="2">
    <citation type="submission" date="2017-06" db="EMBL/GenBank/DDBJ databases">
        <title>A draft genome sequence of Komagataeibacter nataicola LMG 1536.</title>
        <authorList>
            <person name="Skraban J."/>
            <person name="Cleenwerck I."/>
            <person name="Vandamme P."/>
            <person name="Trcek J."/>
        </authorList>
    </citation>
    <scope>NUCLEOTIDE SEQUENCE [LARGE SCALE GENOMIC DNA]</scope>
    <source>
        <strain evidence="2 4">LMG 1536</strain>
    </source>
</reference>
<evidence type="ECO:0000313" key="1">
    <source>
        <dbReference type="EMBL" id="AQU89379.1"/>
    </source>
</evidence>
<sequence>MPVSLRDKIHGYETETLKDVARKCDGKDQDQRLVRGLVLDELEKRLGAEYVDAFMCEIGM</sequence>
<evidence type="ECO:0000313" key="3">
    <source>
        <dbReference type="Proteomes" id="UP000189683"/>
    </source>
</evidence>
<name>A0A9N7CH79_9PROT</name>
<dbReference type="RefSeq" id="WP_078528680.1">
    <property type="nucleotide sequence ID" value="NZ_CP019880.1"/>
</dbReference>
<geneLocation type="plasmid" evidence="3">
    <name>pkna05</name>
</geneLocation>
<organism evidence="1 3">
    <name type="scientific">Komagataeibacter nataicola</name>
    <dbReference type="NCBI Taxonomy" id="265960"/>
    <lineage>
        <taxon>Bacteria</taxon>
        <taxon>Pseudomonadati</taxon>
        <taxon>Pseudomonadota</taxon>
        <taxon>Alphaproteobacteria</taxon>
        <taxon>Acetobacterales</taxon>
        <taxon>Acetobacteraceae</taxon>
        <taxon>Komagataeibacter</taxon>
    </lineage>
</organism>
<reference evidence="1 3" key="1">
    <citation type="submission" date="2017-02" db="EMBL/GenBank/DDBJ databases">
        <title>zhang.</title>
        <authorList>
            <person name="Zhang H."/>
        </authorList>
    </citation>
    <scope>NUCLEOTIDE SEQUENCE [LARGE SCALE GENOMIC DNA]</scope>
    <source>
        <strain evidence="1 3">RZS01</strain>
        <plasmid evidence="1">pKNA05</plasmid>
        <plasmid evidence="3">pkna05</plasmid>
    </source>
</reference>
<dbReference type="AlphaFoldDB" id="A0A9N7CH79"/>
<protein>
    <submittedName>
        <fullName evidence="1">Uncharacterized protein</fullName>
    </submittedName>
</protein>
<dbReference type="EMBL" id="NIRT01000037">
    <property type="protein sequence ID" value="PYD65247.1"/>
    <property type="molecule type" value="Genomic_DNA"/>
</dbReference>
<dbReference type="Proteomes" id="UP000189683">
    <property type="component" value="Plasmid pKNA05"/>
</dbReference>
<dbReference type="KEGG" id="kna:B0W47_17650"/>
<accession>A0A9N7CH79</accession>
<keyword evidence="1" id="KW-0614">Plasmid</keyword>
<geneLocation type="plasmid" evidence="1">
    <name>pKNA05</name>
</geneLocation>
<dbReference type="EMBL" id="CP019880">
    <property type="protein sequence ID" value="AQU89379.1"/>
    <property type="molecule type" value="Genomic_DNA"/>
</dbReference>
<evidence type="ECO:0000313" key="2">
    <source>
        <dbReference type="EMBL" id="PYD65247.1"/>
    </source>
</evidence>
<keyword evidence="4" id="KW-1185">Reference proteome</keyword>
<evidence type="ECO:0000313" key="4">
    <source>
        <dbReference type="Proteomes" id="UP000247512"/>
    </source>
</evidence>
<gene>
    <name evidence="1" type="ORF">B0W47_17650</name>
    <name evidence="2" type="ORF">CDI09_14745</name>
</gene>
<dbReference type="Proteomes" id="UP000247512">
    <property type="component" value="Unassembled WGS sequence"/>
</dbReference>